<dbReference type="InterPro" id="IPR036465">
    <property type="entry name" value="vWFA_dom_sf"/>
</dbReference>
<dbReference type="Pfam" id="PF13519">
    <property type="entry name" value="VWA_2"/>
    <property type="match status" value="1"/>
</dbReference>
<evidence type="ECO:0000259" key="1">
    <source>
        <dbReference type="PROSITE" id="PS50234"/>
    </source>
</evidence>
<reference evidence="2" key="1">
    <citation type="submission" date="2020-11" db="EMBL/GenBank/DDBJ databases">
        <title>Sequencing the genomes of 1000 actinobacteria strains.</title>
        <authorList>
            <person name="Klenk H.-P."/>
        </authorList>
    </citation>
    <scope>NUCLEOTIDE SEQUENCE</scope>
    <source>
        <strain evidence="2">DSM 45356</strain>
    </source>
</reference>
<proteinExistence type="predicted"/>
<organism evidence="2 3">
    <name type="scientific">Longispora fulva</name>
    <dbReference type="NCBI Taxonomy" id="619741"/>
    <lineage>
        <taxon>Bacteria</taxon>
        <taxon>Bacillati</taxon>
        <taxon>Actinomycetota</taxon>
        <taxon>Actinomycetes</taxon>
        <taxon>Micromonosporales</taxon>
        <taxon>Micromonosporaceae</taxon>
        <taxon>Longispora</taxon>
    </lineage>
</organism>
<dbReference type="CDD" id="cd00198">
    <property type="entry name" value="vWFA"/>
    <property type="match status" value="1"/>
</dbReference>
<gene>
    <name evidence="2" type="ORF">IW245_001691</name>
</gene>
<accession>A0A8J7KVN0</accession>
<sequence>MRRTLTATLLTAALLLAGCTDNHPVAPDDAHKAPGGTLRVLAGSELADLEPILADMTRTTGVKIELDYTGTLDGVEQVTTGTAGKNHQAVWFSANRYLELHPDAGSRIGTQTKVMSSPVVLGLKQSVAKSLGWDTKRPSWSEVADAAAARRFSYGMTNPAASNSGFSALVALATALTGKGTALTAEQVGQVTPRLRQFFEAQSLTSGSSGWLADTFMRKGGVDGLVNYESVLLSLNAGGKLAEPLTVVYPTDGVVTADYPLTLLAGADPAVKDRYQAVVDYLRRPETQKALMERTFRRPAVPGVGMNEKFGGSTLFELPFPVKLDTADALIDAYNNVARRPSTTIYVLDLSGSMNDDNRLTGLKAALLGLTGADTSLSGRFSGFHQREQVTLLPFSSAPMAPRTFTVPPDTPGPVLDQIKGTVNGFTANGSTAIYDALREAYKLAAEADPGRVTTIVLLTDGEVTAGASLKDFTGRYQNLPPGTKAVPVFPVLFGESAVDEMKQLAALTGGRTFDGRTGTLSAVFKEIRGYQ</sequence>
<protein>
    <submittedName>
        <fullName evidence="2">Ca-activated chloride channel family protein</fullName>
    </submittedName>
</protein>
<dbReference type="PROSITE" id="PS51257">
    <property type="entry name" value="PROKAR_LIPOPROTEIN"/>
    <property type="match status" value="1"/>
</dbReference>
<dbReference type="PANTHER" id="PTHR30632:SF0">
    <property type="entry name" value="SULFATE-BINDING PROTEIN"/>
    <property type="match status" value="1"/>
</dbReference>
<name>A0A8J7KVN0_9ACTN</name>
<evidence type="ECO:0000313" key="2">
    <source>
        <dbReference type="EMBL" id="MBG6135497.1"/>
    </source>
</evidence>
<dbReference type="Gene3D" id="3.40.50.410">
    <property type="entry name" value="von Willebrand factor, type A domain"/>
    <property type="match status" value="1"/>
</dbReference>
<evidence type="ECO:0000313" key="3">
    <source>
        <dbReference type="Proteomes" id="UP000622552"/>
    </source>
</evidence>
<dbReference type="RefSeq" id="WP_197002596.1">
    <property type="nucleotide sequence ID" value="NZ_BONS01000002.1"/>
</dbReference>
<dbReference type="SUPFAM" id="SSF53850">
    <property type="entry name" value="Periplasmic binding protein-like II"/>
    <property type="match status" value="1"/>
</dbReference>
<dbReference type="PANTHER" id="PTHR30632">
    <property type="entry name" value="MOLYBDATE-BINDING PERIPLASMIC PROTEIN"/>
    <property type="match status" value="1"/>
</dbReference>
<comment type="caution">
    <text evidence="2">The sequence shown here is derived from an EMBL/GenBank/DDBJ whole genome shotgun (WGS) entry which is preliminary data.</text>
</comment>
<feature type="domain" description="VWFA" evidence="1">
    <location>
        <begin position="343"/>
        <end position="506"/>
    </location>
</feature>
<dbReference type="EMBL" id="JADOUF010000001">
    <property type="protein sequence ID" value="MBG6135497.1"/>
    <property type="molecule type" value="Genomic_DNA"/>
</dbReference>
<dbReference type="Pfam" id="PF13531">
    <property type="entry name" value="SBP_bac_11"/>
    <property type="match status" value="1"/>
</dbReference>
<dbReference type="GO" id="GO:0030973">
    <property type="term" value="F:molybdate ion binding"/>
    <property type="evidence" value="ECO:0007669"/>
    <property type="project" value="TreeGrafter"/>
</dbReference>
<keyword evidence="3" id="KW-1185">Reference proteome</keyword>
<dbReference type="AlphaFoldDB" id="A0A8J7KVN0"/>
<dbReference type="GO" id="GO:0015689">
    <property type="term" value="P:molybdate ion transport"/>
    <property type="evidence" value="ECO:0007669"/>
    <property type="project" value="TreeGrafter"/>
</dbReference>
<dbReference type="Proteomes" id="UP000622552">
    <property type="component" value="Unassembled WGS sequence"/>
</dbReference>
<dbReference type="SMART" id="SM00327">
    <property type="entry name" value="VWA"/>
    <property type="match status" value="1"/>
</dbReference>
<dbReference type="InterPro" id="IPR002035">
    <property type="entry name" value="VWF_A"/>
</dbReference>
<dbReference type="Gene3D" id="3.40.190.10">
    <property type="entry name" value="Periplasmic binding protein-like II"/>
    <property type="match status" value="3"/>
</dbReference>
<dbReference type="SUPFAM" id="SSF53300">
    <property type="entry name" value="vWA-like"/>
    <property type="match status" value="1"/>
</dbReference>
<dbReference type="InterPro" id="IPR050682">
    <property type="entry name" value="ModA/WtpA"/>
</dbReference>
<dbReference type="PROSITE" id="PS50234">
    <property type="entry name" value="VWFA"/>
    <property type="match status" value="1"/>
</dbReference>